<accession>A0ABR7MD70</accession>
<feature type="transmembrane region" description="Helical" evidence="7">
    <location>
        <begin position="269"/>
        <end position="289"/>
    </location>
</feature>
<feature type="transmembrane region" description="Helical" evidence="7">
    <location>
        <begin position="45"/>
        <end position="64"/>
    </location>
</feature>
<feature type="transmembrane region" description="Helical" evidence="7">
    <location>
        <begin position="245"/>
        <end position="262"/>
    </location>
</feature>
<evidence type="ECO:0000313" key="9">
    <source>
        <dbReference type="EMBL" id="MBC6492958.1"/>
    </source>
</evidence>
<name>A0ABR7MD70_9BACT</name>
<feature type="transmembrane region" description="Helical" evidence="7">
    <location>
        <begin position="157"/>
        <end position="177"/>
    </location>
</feature>
<keyword evidence="4 7" id="KW-0812">Transmembrane</keyword>
<feature type="transmembrane region" description="Helical" evidence="7">
    <location>
        <begin position="370"/>
        <end position="388"/>
    </location>
</feature>
<evidence type="ECO:0000256" key="5">
    <source>
        <dbReference type="ARBA" id="ARBA00022989"/>
    </source>
</evidence>
<dbReference type="InterPro" id="IPR004740">
    <property type="entry name" value="Nuc_H_symport"/>
</dbReference>
<feature type="transmembrane region" description="Helical" evidence="7">
    <location>
        <begin position="97"/>
        <end position="120"/>
    </location>
</feature>
<dbReference type="CDD" id="cd06177">
    <property type="entry name" value="MFS_NHS"/>
    <property type="match status" value="1"/>
</dbReference>
<dbReference type="RefSeq" id="WP_187258278.1">
    <property type="nucleotide sequence ID" value="NZ_JBHULF010000005.1"/>
</dbReference>
<evidence type="ECO:0000259" key="8">
    <source>
        <dbReference type="PROSITE" id="PS50850"/>
    </source>
</evidence>
<feature type="transmembrane region" description="Helical" evidence="7">
    <location>
        <begin position="73"/>
        <end position="91"/>
    </location>
</feature>
<gene>
    <name evidence="9" type="ORF">BC349_18025</name>
</gene>
<evidence type="ECO:0000256" key="7">
    <source>
        <dbReference type="SAM" id="Phobius"/>
    </source>
</evidence>
<evidence type="ECO:0000256" key="1">
    <source>
        <dbReference type="ARBA" id="ARBA00004651"/>
    </source>
</evidence>
<feature type="transmembrane region" description="Helical" evidence="7">
    <location>
        <begin position="132"/>
        <end position="151"/>
    </location>
</feature>
<dbReference type="PANTHER" id="PTHR23522">
    <property type="entry name" value="BLL5896 PROTEIN"/>
    <property type="match status" value="1"/>
</dbReference>
<keyword evidence="6 7" id="KW-0472">Membrane</keyword>
<dbReference type="SUPFAM" id="SSF103473">
    <property type="entry name" value="MFS general substrate transporter"/>
    <property type="match status" value="1"/>
</dbReference>
<sequence>MKKMTGASLALMMFLQYFIWSAWYVTMGTYMKANLGSTDVHVGAAFSALAIATMISPVFVGMVADRFFAAQKIMGVLHLLGAGLLVLATKITDNTAFYWVILIYSLLYMPTIALSNSVAFSQMTDPGKQFPWIRVFGTIGWIVAGTLVGNMEIEKSATTFHLAAVVSAALGLFSFLLPNTPPKGKEAGTGTSVFGSEAFVLLKDKPYLVFFIAAILVCIPLAFYYGFANPFLNEIGMQNAAGKMILGQVSEGLFILAIPLLFNRIGVKNMLLIGILAWILRYVLFAYGYGNPDSWMLFAGIILHGVCYDFFFVTGYMYSEKKAGEKNKNAAQGLFTFATYGLGMFIGTWFSGFVAEHYTTGTGHNWQGVWLVPAGIAAAVLVYFVLFFRESKSSAALK</sequence>
<feature type="domain" description="Major facilitator superfamily (MFS) profile" evidence="8">
    <location>
        <begin position="1"/>
        <end position="392"/>
    </location>
</feature>
<dbReference type="Pfam" id="PF03825">
    <property type="entry name" value="Nuc_H_symport"/>
    <property type="match status" value="1"/>
</dbReference>
<feature type="transmembrane region" description="Helical" evidence="7">
    <location>
        <begin position="7"/>
        <end position="25"/>
    </location>
</feature>
<organism evidence="9 10">
    <name type="scientific">Flavihumibacter stibioxidans</name>
    <dbReference type="NCBI Taxonomy" id="1834163"/>
    <lineage>
        <taxon>Bacteria</taxon>
        <taxon>Pseudomonadati</taxon>
        <taxon>Bacteroidota</taxon>
        <taxon>Chitinophagia</taxon>
        <taxon>Chitinophagales</taxon>
        <taxon>Chitinophagaceae</taxon>
        <taxon>Flavihumibacter</taxon>
    </lineage>
</organism>
<dbReference type="InterPro" id="IPR036259">
    <property type="entry name" value="MFS_trans_sf"/>
</dbReference>
<keyword evidence="10" id="KW-1185">Reference proteome</keyword>
<feature type="transmembrane region" description="Helical" evidence="7">
    <location>
        <begin position="295"/>
        <end position="318"/>
    </location>
</feature>
<keyword evidence="2" id="KW-0813">Transport</keyword>
<dbReference type="InterPro" id="IPR020846">
    <property type="entry name" value="MFS_dom"/>
</dbReference>
<dbReference type="PROSITE" id="PS50850">
    <property type="entry name" value="MFS"/>
    <property type="match status" value="1"/>
</dbReference>
<keyword evidence="3" id="KW-1003">Cell membrane</keyword>
<proteinExistence type="predicted"/>
<dbReference type="PANTHER" id="PTHR23522:SF4">
    <property type="entry name" value="NUCLEOSIDE PERMEASE NUPG-RELATED"/>
    <property type="match status" value="1"/>
</dbReference>
<feature type="transmembrane region" description="Helical" evidence="7">
    <location>
        <begin position="207"/>
        <end position="225"/>
    </location>
</feature>
<dbReference type="Proteomes" id="UP000765802">
    <property type="component" value="Unassembled WGS sequence"/>
</dbReference>
<reference evidence="9 10" key="1">
    <citation type="submission" date="2016-07" db="EMBL/GenBank/DDBJ databases">
        <title>Genome analysis of Flavihumibacter stibioxidans YS-17.</title>
        <authorList>
            <person name="Shi K."/>
            <person name="Han Y."/>
            <person name="Wang G."/>
        </authorList>
    </citation>
    <scope>NUCLEOTIDE SEQUENCE [LARGE SCALE GENOMIC DNA]</scope>
    <source>
        <strain evidence="9 10">YS-17</strain>
    </source>
</reference>
<comment type="subcellular location">
    <subcellularLocation>
        <location evidence="1">Cell membrane</location>
        <topology evidence="1">Multi-pass membrane protein</topology>
    </subcellularLocation>
</comment>
<dbReference type="Gene3D" id="1.20.1250.20">
    <property type="entry name" value="MFS general substrate transporter like domains"/>
    <property type="match status" value="2"/>
</dbReference>
<evidence type="ECO:0000256" key="6">
    <source>
        <dbReference type="ARBA" id="ARBA00023136"/>
    </source>
</evidence>
<keyword evidence="5 7" id="KW-1133">Transmembrane helix</keyword>
<evidence type="ECO:0000256" key="3">
    <source>
        <dbReference type="ARBA" id="ARBA00022475"/>
    </source>
</evidence>
<evidence type="ECO:0000256" key="2">
    <source>
        <dbReference type="ARBA" id="ARBA00022448"/>
    </source>
</evidence>
<comment type="caution">
    <text evidence="9">The sequence shown here is derived from an EMBL/GenBank/DDBJ whole genome shotgun (WGS) entry which is preliminary data.</text>
</comment>
<dbReference type="EMBL" id="MBUA01000030">
    <property type="protein sequence ID" value="MBC6492958.1"/>
    <property type="molecule type" value="Genomic_DNA"/>
</dbReference>
<evidence type="ECO:0000256" key="4">
    <source>
        <dbReference type="ARBA" id="ARBA00022692"/>
    </source>
</evidence>
<protein>
    <submittedName>
        <fullName evidence="9">MFS transporter</fullName>
    </submittedName>
</protein>
<evidence type="ECO:0000313" key="10">
    <source>
        <dbReference type="Proteomes" id="UP000765802"/>
    </source>
</evidence>
<feature type="transmembrane region" description="Helical" evidence="7">
    <location>
        <begin position="330"/>
        <end position="350"/>
    </location>
</feature>